<dbReference type="Proteomes" id="UP000095743">
    <property type="component" value="Chromosome"/>
</dbReference>
<dbReference type="SUPFAM" id="SSF51735">
    <property type="entry name" value="NAD(P)-binding Rossmann-fold domains"/>
    <property type="match status" value="1"/>
</dbReference>
<dbReference type="STRING" id="1424294.Gferi_10930"/>
<dbReference type="InterPro" id="IPR036291">
    <property type="entry name" value="NAD(P)-bd_dom_sf"/>
</dbReference>
<evidence type="ECO:0000313" key="4">
    <source>
        <dbReference type="Proteomes" id="UP000095743"/>
    </source>
</evidence>
<dbReference type="Gene3D" id="3.90.25.10">
    <property type="entry name" value="UDP-galactose 4-epimerase, domain 1"/>
    <property type="match status" value="1"/>
</dbReference>
<dbReference type="OrthoDB" id="142826at2"/>
<dbReference type="Pfam" id="PF01370">
    <property type="entry name" value="Epimerase"/>
    <property type="match status" value="1"/>
</dbReference>
<comment type="similarity">
    <text evidence="1">Belongs to the NAD(P)-dependent epimerase/dehydratase family.</text>
</comment>
<dbReference type="RefSeq" id="WP_069976369.1">
    <property type="nucleotide sequence ID" value="NZ_CP017269.1"/>
</dbReference>
<evidence type="ECO:0000256" key="1">
    <source>
        <dbReference type="ARBA" id="ARBA00007637"/>
    </source>
</evidence>
<evidence type="ECO:0000259" key="2">
    <source>
        <dbReference type="Pfam" id="PF01370"/>
    </source>
</evidence>
<feature type="domain" description="NAD-dependent epimerase/dehydratase" evidence="2">
    <location>
        <begin position="3"/>
        <end position="233"/>
    </location>
</feature>
<dbReference type="KEGG" id="gfe:Gferi_10930"/>
<dbReference type="PANTHER" id="PTHR43000">
    <property type="entry name" value="DTDP-D-GLUCOSE 4,6-DEHYDRATASE-RELATED"/>
    <property type="match status" value="1"/>
</dbReference>
<evidence type="ECO:0000313" key="3">
    <source>
        <dbReference type="EMBL" id="AOT70055.1"/>
    </source>
</evidence>
<protein>
    <submittedName>
        <fullName evidence="3">UDP-glucose 4-epimerase</fullName>
    </submittedName>
</protein>
<accession>A0A1D8GGL1</accession>
<name>A0A1D8GGL1_9FIRM</name>
<reference evidence="3 4" key="1">
    <citation type="submission" date="2016-09" db="EMBL/GenBank/DDBJ databases">
        <title>Genomic analysis reveals versatility of anaerobic energy metabolism of Geosporobacter ferrireducens IRF9 of phylum Firmicutes.</title>
        <authorList>
            <person name="Kim S.-J."/>
        </authorList>
    </citation>
    <scope>NUCLEOTIDE SEQUENCE [LARGE SCALE GENOMIC DNA]</scope>
    <source>
        <strain evidence="3 4">IRF9</strain>
    </source>
</reference>
<keyword evidence="4" id="KW-1185">Reference proteome</keyword>
<proteinExistence type="inferred from homology"/>
<dbReference type="Gene3D" id="3.40.50.720">
    <property type="entry name" value="NAD(P)-binding Rossmann-like Domain"/>
    <property type="match status" value="1"/>
</dbReference>
<dbReference type="AlphaFoldDB" id="A0A1D8GGL1"/>
<dbReference type="EMBL" id="CP017269">
    <property type="protein sequence ID" value="AOT70055.1"/>
    <property type="molecule type" value="Genomic_DNA"/>
</dbReference>
<dbReference type="InterPro" id="IPR001509">
    <property type="entry name" value="Epimerase_deHydtase"/>
</dbReference>
<organism evidence="3 4">
    <name type="scientific">Geosporobacter ferrireducens</name>
    <dbReference type="NCBI Taxonomy" id="1424294"/>
    <lineage>
        <taxon>Bacteria</taxon>
        <taxon>Bacillati</taxon>
        <taxon>Bacillota</taxon>
        <taxon>Clostridia</taxon>
        <taxon>Peptostreptococcales</taxon>
        <taxon>Thermotaleaceae</taxon>
        <taxon>Geosporobacter</taxon>
    </lineage>
</organism>
<sequence length="302" mass="34047">MKVLVTGGAGFIGSHVADLLINQGFQVIIIDNLSTGKMENVNKSATFYHMDIRSESVQEVFEKEKPTFVVHHAAQIDIQKSIKEPRLDGEINILGTINILENCIRYGIQKIIYPSSAAVYGEPAYLPVDEKHNICPMSYYGISKYTPEQYIRVYSSLYDLKHTIFRYANVYGPRQAYEGEGGVVAIFQHLMKIGQSPIIFGDGSQTRDYIYVGDVAQANLKALTQGDNETFNISTNEKTTVNQLFDVMKQLLGFQGDVQYRPERPGDIPHSILDNRKAMMQLDWTPRYSLAAGLEEMLQSEE</sequence>
<gene>
    <name evidence="3" type="ORF">Gferi_10930</name>
</gene>